<dbReference type="RefSeq" id="XP_018042740.1">
    <property type="nucleotide sequence ID" value="XM_018184480.1"/>
</dbReference>
<dbReference type="OrthoDB" id="3798345at2759"/>
<dbReference type="InParanoid" id="A0A177CXT9"/>
<protein>
    <submittedName>
        <fullName evidence="2">Uncharacterized protein</fullName>
    </submittedName>
</protein>
<dbReference type="GeneID" id="28767966"/>
<gene>
    <name evidence="2" type="ORF">CC84DRAFT_1254655</name>
</gene>
<evidence type="ECO:0000313" key="2">
    <source>
        <dbReference type="EMBL" id="OAG12375.1"/>
    </source>
</evidence>
<evidence type="ECO:0000256" key="1">
    <source>
        <dbReference type="SAM" id="MobiDB-lite"/>
    </source>
</evidence>
<keyword evidence="3" id="KW-1185">Reference proteome</keyword>
<accession>A0A177CXT9</accession>
<reference evidence="2 3" key="1">
    <citation type="submission" date="2016-05" db="EMBL/GenBank/DDBJ databases">
        <title>Comparative analysis of secretome profiles of manganese(II)-oxidizing ascomycete fungi.</title>
        <authorList>
            <consortium name="DOE Joint Genome Institute"/>
            <person name="Zeiner C.A."/>
            <person name="Purvine S.O."/>
            <person name="Zink E.M."/>
            <person name="Wu S."/>
            <person name="Pasa-Tolic L."/>
            <person name="Chaput D.L."/>
            <person name="Haridas S."/>
            <person name="Grigoriev I.V."/>
            <person name="Santelli C.M."/>
            <person name="Hansel C.M."/>
        </authorList>
    </citation>
    <scope>NUCLEOTIDE SEQUENCE [LARGE SCALE GENOMIC DNA]</scope>
    <source>
        <strain evidence="2 3">AP3s5-JAC2a</strain>
    </source>
</reference>
<organism evidence="2 3">
    <name type="scientific">Paraphaeosphaeria sporulosa</name>
    <dbReference type="NCBI Taxonomy" id="1460663"/>
    <lineage>
        <taxon>Eukaryota</taxon>
        <taxon>Fungi</taxon>
        <taxon>Dikarya</taxon>
        <taxon>Ascomycota</taxon>
        <taxon>Pezizomycotina</taxon>
        <taxon>Dothideomycetes</taxon>
        <taxon>Pleosporomycetidae</taxon>
        <taxon>Pleosporales</taxon>
        <taxon>Massarineae</taxon>
        <taxon>Didymosphaeriaceae</taxon>
        <taxon>Paraphaeosphaeria</taxon>
    </lineage>
</organism>
<dbReference type="EMBL" id="KV441548">
    <property type="protein sequence ID" value="OAG12375.1"/>
    <property type="molecule type" value="Genomic_DNA"/>
</dbReference>
<feature type="compositionally biased region" description="Basic and acidic residues" evidence="1">
    <location>
        <begin position="194"/>
        <end position="203"/>
    </location>
</feature>
<proteinExistence type="predicted"/>
<evidence type="ECO:0000313" key="3">
    <source>
        <dbReference type="Proteomes" id="UP000077069"/>
    </source>
</evidence>
<dbReference type="AlphaFoldDB" id="A0A177CXT9"/>
<feature type="compositionally biased region" description="Basic residues" evidence="1">
    <location>
        <begin position="182"/>
        <end position="193"/>
    </location>
</feature>
<sequence>MMQLFRPPGADPLATRADTWPYIHNICGYLALDKNSLYRNYIQLFENGALDEATLSSMIRDSHIFDDNFDAELLHDDLIIMILLNKADDEFQATAAPEPASHSMAPFQYYLERGHGVAPVLPSQFQHDKIGTRLNNEIKPSSELSSPPPSPPEATPAKRIRKTVGGWEERMLTQEAESFLTKGKRSIRGRKSSRGVDYHEQSD</sequence>
<name>A0A177CXT9_9PLEO</name>
<feature type="region of interest" description="Disordered" evidence="1">
    <location>
        <begin position="138"/>
        <end position="203"/>
    </location>
</feature>
<dbReference type="Proteomes" id="UP000077069">
    <property type="component" value="Unassembled WGS sequence"/>
</dbReference>